<dbReference type="OrthoDB" id="9785808at2"/>
<proteinExistence type="predicted"/>
<dbReference type="CDD" id="cd02869">
    <property type="entry name" value="PseudoU_synth_RluA_like"/>
    <property type="match status" value="1"/>
</dbReference>
<organism evidence="2 3">
    <name type="scientific">Comamonas testosteroni</name>
    <name type="common">Pseudomonas testosteroni</name>
    <dbReference type="NCBI Taxonomy" id="285"/>
    <lineage>
        <taxon>Bacteria</taxon>
        <taxon>Pseudomonadati</taxon>
        <taxon>Pseudomonadota</taxon>
        <taxon>Betaproteobacteria</taxon>
        <taxon>Burkholderiales</taxon>
        <taxon>Comamonadaceae</taxon>
        <taxon>Comamonas</taxon>
    </lineage>
</organism>
<evidence type="ECO:0000313" key="3">
    <source>
        <dbReference type="Proteomes" id="UP000261948"/>
    </source>
</evidence>
<dbReference type="PROSITE" id="PS01129">
    <property type="entry name" value="PSI_RLU"/>
    <property type="match status" value="1"/>
</dbReference>
<dbReference type="InterPro" id="IPR006224">
    <property type="entry name" value="PsdUridine_synth_RluA-like_CS"/>
</dbReference>
<dbReference type="Proteomes" id="UP000261948">
    <property type="component" value="Unassembled WGS sequence"/>
</dbReference>
<dbReference type="Pfam" id="PF00849">
    <property type="entry name" value="PseudoU_synth_2"/>
    <property type="match status" value="1"/>
</dbReference>
<evidence type="ECO:0000259" key="1">
    <source>
        <dbReference type="Pfam" id="PF00849"/>
    </source>
</evidence>
<accession>A0A373FRV4</accession>
<dbReference type="GO" id="GO:0140098">
    <property type="term" value="F:catalytic activity, acting on RNA"/>
    <property type="evidence" value="ECO:0007669"/>
    <property type="project" value="UniProtKB-ARBA"/>
</dbReference>
<keyword evidence="3" id="KW-1185">Reference proteome</keyword>
<reference evidence="2 3" key="1">
    <citation type="submission" date="2018-08" db="EMBL/GenBank/DDBJ databases">
        <title>Comamonas testosteroni strain SWCO2.</title>
        <authorList>
            <person name="Jiang N."/>
            <person name="Zhang X.Z."/>
        </authorList>
    </citation>
    <scope>NUCLEOTIDE SEQUENCE [LARGE SCALE GENOMIC DNA]</scope>
    <source>
        <strain evidence="2 3">SWCO2</strain>
    </source>
</reference>
<dbReference type="Gene3D" id="3.30.2350.10">
    <property type="entry name" value="Pseudouridine synthase"/>
    <property type="match status" value="1"/>
</dbReference>
<dbReference type="InterPro" id="IPR050188">
    <property type="entry name" value="RluA_PseudoU_synthase"/>
</dbReference>
<dbReference type="SUPFAM" id="SSF55120">
    <property type="entry name" value="Pseudouridine synthase"/>
    <property type="match status" value="1"/>
</dbReference>
<evidence type="ECO:0000313" key="2">
    <source>
        <dbReference type="EMBL" id="RGE46901.1"/>
    </source>
</evidence>
<dbReference type="InterPro" id="IPR020103">
    <property type="entry name" value="PsdUridine_synth_cat_dom_sf"/>
</dbReference>
<gene>
    <name evidence="2" type="ORF">DZC30_00325</name>
</gene>
<dbReference type="GO" id="GO:0009982">
    <property type="term" value="F:pseudouridine synthase activity"/>
    <property type="evidence" value="ECO:0007669"/>
    <property type="project" value="InterPro"/>
</dbReference>
<dbReference type="GO" id="GO:0000455">
    <property type="term" value="P:enzyme-directed rRNA pseudouridine synthesis"/>
    <property type="evidence" value="ECO:0007669"/>
    <property type="project" value="TreeGrafter"/>
</dbReference>
<dbReference type="PANTHER" id="PTHR21600">
    <property type="entry name" value="MITOCHONDRIAL RNA PSEUDOURIDINE SYNTHASE"/>
    <property type="match status" value="1"/>
</dbReference>
<sequence>MSDVTCLYEDAFLLVLEKPSGLLCVPGRGPDKQDCLSTRALQHWPDALVVHRLDQPTSGLVIMARNIEVQRKLSQAFAERQIHKRYIAVVAGRLGIDCLPSAAYSPPFARDAEQEPPRGEGVVPLQGGSRAAAQGVWNTIDLPIAADWERRPLRVIDHATGKSSQTLWKLLTHETTAAGLPCSRVLLSPLTGRTHQLRLHMAAIGHAMLGDALYADEVLAASAPRLLLHAAALEFVHPVNGELLRFESAPDF</sequence>
<dbReference type="EMBL" id="QURR01000001">
    <property type="protein sequence ID" value="RGE46901.1"/>
    <property type="molecule type" value="Genomic_DNA"/>
</dbReference>
<comment type="caution">
    <text evidence="2">The sequence shown here is derived from an EMBL/GenBank/DDBJ whole genome shotgun (WGS) entry which is preliminary data.</text>
</comment>
<dbReference type="InterPro" id="IPR006145">
    <property type="entry name" value="PsdUridine_synth_RsuA/RluA"/>
</dbReference>
<protein>
    <submittedName>
        <fullName evidence="2">RluA family pseudouridine synthase</fullName>
    </submittedName>
</protein>
<dbReference type="AlphaFoldDB" id="A0A373FRV4"/>
<name>A0A373FRV4_COMTE</name>
<feature type="domain" description="Pseudouridine synthase RsuA/RluA-like" evidence="1">
    <location>
        <begin position="13"/>
        <end position="203"/>
    </location>
</feature>
<dbReference type="GO" id="GO:0003723">
    <property type="term" value="F:RNA binding"/>
    <property type="evidence" value="ECO:0007669"/>
    <property type="project" value="InterPro"/>
</dbReference>
<dbReference type="PANTHER" id="PTHR21600:SF89">
    <property type="entry name" value="RIBOSOMAL LARGE SUBUNIT PSEUDOURIDINE SYNTHASE A"/>
    <property type="match status" value="1"/>
</dbReference>